<accession>A0ABY6BXD3</accession>
<feature type="compositionally biased region" description="Basic and acidic residues" evidence="1">
    <location>
        <begin position="17"/>
        <end position="33"/>
    </location>
</feature>
<evidence type="ECO:0000313" key="2">
    <source>
        <dbReference type="EMBL" id="UXI80412.1"/>
    </source>
</evidence>
<sequence length="73" mass="7919">MSSLFDDSFLASLQTPRGHEEEPPPPPEDEHGPEPVPPALFGGQFCRPPDRGARYRAGRPPPPPDPPAPLEGR</sequence>
<feature type="region of interest" description="Disordered" evidence="1">
    <location>
        <begin position="1"/>
        <end position="73"/>
    </location>
</feature>
<keyword evidence="3" id="KW-1185">Reference proteome</keyword>
<dbReference type="Proteomes" id="UP001064390">
    <property type="component" value="Chromosome"/>
</dbReference>
<feature type="compositionally biased region" description="Low complexity" evidence="1">
    <location>
        <begin position="1"/>
        <end position="13"/>
    </location>
</feature>
<organism evidence="2 3">
    <name type="scientific">Streptomyces vinaceusdrappus</name>
    <dbReference type="NCBI Taxonomy" id="67376"/>
    <lineage>
        <taxon>Bacteria</taxon>
        <taxon>Bacillati</taxon>
        <taxon>Actinomycetota</taxon>
        <taxon>Actinomycetes</taxon>
        <taxon>Kitasatosporales</taxon>
        <taxon>Streptomycetaceae</taxon>
        <taxon>Streptomyces</taxon>
        <taxon>Streptomyces rochei group</taxon>
    </lineage>
</organism>
<reference evidence="2" key="1">
    <citation type="submission" date="2022-09" db="EMBL/GenBank/DDBJ databases">
        <title>Streptomyces vinaceusdrappus strain AC-40.</title>
        <authorList>
            <person name="Sedeek A.M."/>
            <person name="Salah I."/>
            <person name="Kamel H.L."/>
            <person name="Soltan M.A."/>
            <person name="Elsayed T.R."/>
        </authorList>
    </citation>
    <scope>NUCLEOTIDE SEQUENCE</scope>
    <source>
        <strain evidence="2">AC-40</strain>
    </source>
</reference>
<feature type="non-terminal residue" evidence="2">
    <location>
        <position position="73"/>
    </location>
</feature>
<gene>
    <name evidence="2" type="ORF">N6Q81_21510</name>
</gene>
<name>A0ABY6BXD3_9ACTN</name>
<evidence type="ECO:0000313" key="3">
    <source>
        <dbReference type="Proteomes" id="UP001064390"/>
    </source>
</evidence>
<feature type="compositionally biased region" description="Pro residues" evidence="1">
    <location>
        <begin position="59"/>
        <end position="73"/>
    </location>
</feature>
<evidence type="ECO:0000256" key="1">
    <source>
        <dbReference type="SAM" id="MobiDB-lite"/>
    </source>
</evidence>
<dbReference type="EMBL" id="CP104697">
    <property type="protein sequence ID" value="UXI80412.1"/>
    <property type="molecule type" value="Genomic_DNA"/>
</dbReference>
<protein>
    <submittedName>
        <fullName evidence="2">Uncharacterized protein</fullName>
    </submittedName>
</protein>
<proteinExistence type="predicted"/>